<dbReference type="PANTHER" id="PTHR30146:SF152">
    <property type="entry name" value="TRANSCRIPTIONAL REGULATORY PROTEIN"/>
    <property type="match status" value="1"/>
</dbReference>
<feature type="domain" description="HTH lacI-type" evidence="4">
    <location>
        <begin position="5"/>
        <end position="59"/>
    </location>
</feature>
<dbReference type="Pfam" id="PF00356">
    <property type="entry name" value="LacI"/>
    <property type="match status" value="1"/>
</dbReference>
<dbReference type="PANTHER" id="PTHR30146">
    <property type="entry name" value="LACI-RELATED TRANSCRIPTIONAL REPRESSOR"/>
    <property type="match status" value="1"/>
</dbReference>
<dbReference type="Pfam" id="PF13407">
    <property type="entry name" value="Peripla_BP_4"/>
    <property type="match status" value="1"/>
</dbReference>
<dbReference type="PROSITE" id="PS00356">
    <property type="entry name" value="HTH_LACI_1"/>
    <property type="match status" value="1"/>
</dbReference>
<reference evidence="5 6" key="1">
    <citation type="submission" date="2020-11" db="EMBL/GenBank/DDBJ databases">
        <authorList>
            <person name="Lassalle F."/>
        </authorList>
    </citation>
    <scope>NUCLEOTIDE SEQUENCE [LARGE SCALE GENOMIC DNA]</scope>
    <source>
        <strain evidence="5 6">JC140</strain>
    </source>
</reference>
<evidence type="ECO:0000259" key="4">
    <source>
        <dbReference type="PROSITE" id="PS50932"/>
    </source>
</evidence>
<evidence type="ECO:0000256" key="1">
    <source>
        <dbReference type="ARBA" id="ARBA00023015"/>
    </source>
</evidence>
<protein>
    <submittedName>
        <fullName evidence="5">LacI family transcriptional regulator</fullName>
    </submittedName>
</protein>
<dbReference type="InterPro" id="IPR025997">
    <property type="entry name" value="SBP_2_dom"/>
</dbReference>
<keyword evidence="2" id="KW-0238">DNA-binding</keyword>
<comment type="caution">
    <text evidence="5">The sequence shown here is derived from an EMBL/GenBank/DDBJ whole genome shotgun (WGS) entry which is preliminary data.</text>
</comment>
<dbReference type="PROSITE" id="PS50932">
    <property type="entry name" value="HTH_LACI_2"/>
    <property type="match status" value="1"/>
</dbReference>
<evidence type="ECO:0000256" key="2">
    <source>
        <dbReference type="ARBA" id="ARBA00023125"/>
    </source>
</evidence>
<name>A0ABN7JV84_9HYPH</name>
<dbReference type="CDD" id="cd06307">
    <property type="entry name" value="PBP1_sugar_binding"/>
    <property type="match status" value="1"/>
</dbReference>
<dbReference type="Gene3D" id="1.10.260.40">
    <property type="entry name" value="lambda repressor-like DNA-binding domains"/>
    <property type="match status" value="1"/>
</dbReference>
<evidence type="ECO:0000313" key="5">
    <source>
        <dbReference type="EMBL" id="CAD7049886.1"/>
    </source>
</evidence>
<keyword evidence="6" id="KW-1185">Reference proteome</keyword>
<sequence>MAYRPTILDVANAAGVSVATVDRVLNGRLKVREETARKVYDAARAIGYHGSELIRHRMQADLPPMTFGFLFQKRRQPFYQAFAEEVRKAVEACSKVRGTALVDFTDEPSTEAVLDKLSDLSRRVDALAFVSPDHHSITTRVKEMRAEGKPVFSLLSDFAQGVRNHYIGLNNIKVGRTAAWFISRTARRPGKVALFVGSFRWHGHELRETGFRSYLREFAPEFEVLDTYVNLDTRAVTEEAASGLLRRQPDLVGLYVAGGGMEGAIKALRESTTKPLPSVVVNELTADSAAALQDHLIVAAISTPLSLLSRRLVDMMAQAKLEGQEETPGQLFLPFDLHVPESL</sequence>
<evidence type="ECO:0000313" key="6">
    <source>
        <dbReference type="Proteomes" id="UP000606921"/>
    </source>
</evidence>
<keyword evidence="3" id="KW-0804">Transcription</keyword>
<dbReference type="Gene3D" id="3.40.50.2300">
    <property type="match status" value="2"/>
</dbReference>
<dbReference type="SMART" id="SM00354">
    <property type="entry name" value="HTH_LACI"/>
    <property type="match status" value="1"/>
</dbReference>
<dbReference type="SUPFAM" id="SSF53822">
    <property type="entry name" value="Periplasmic binding protein-like I"/>
    <property type="match status" value="1"/>
</dbReference>
<dbReference type="Proteomes" id="UP000606921">
    <property type="component" value="Unassembled WGS sequence"/>
</dbReference>
<dbReference type="InterPro" id="IPR000843">
    <property type="entry name" value="HTH_LacI"/>
</dbReference>
<evidence type="ECO:0000256" key="3">
    <source>
        <dbReference type="ARBA" id="ARBA00023163"/>
    </source>
</evidence>
<gene>
    <name evidence="5" type="ORF">REJC140_01568</name>
</gene>
<dbReference type="InterPro" id="IPR028082">
    <property type="entry name" value="Peripla_BP_I"/>
</dbReference>
<dbReference type="SUPFAM" id="SSF47413">
    <property type="entry name" value="lambda repressor-like DNA-binding domains"/>
    <property type="match status" value="1"/>
</dbReference>
<dbReference type="InterPro" id="IPR010982">
    <property type="entry name" value="Lambda_DNA-bd_dom_sf"/>
</dbReference>
<dbReference type="PRINTS" id="PR00036">
    <property type="entry name" value="HTHLACI"/>
</dbReference>
<accession>A0ABN7JV84</accession>
<dbReference type="CDD" id="cd01392">
    <property type="entry name" value="HTH_LacI"/>
    <property type="match status" value="1"/>
</dbReference>
<keyword evidence="1" id="KW-0805">Transcription regulation</keyword>
<dbReference type="EMBL" id="CABFWF030000014">
    <property type="protein sequence ID" value="CAD7049886.1"/>
    <property type="molecule type" value="Genomic_DNA"/>
</dbReference>
<proteinExistence type="predicted"/>
<organism evidence="5 6">
    <name type="scientific">Pseudorhizobium endolithicum</name>
    <dbReference type="NCBI Taxonomy" id="1191678"/>
    <lineage>
        <taxon>Bacteria</taxon>
        <taxon>Pseudomonadati</taxon>
        <taxon>Pseudomonadota</taxon>
        <taxon>Alphaproteobacteria</taxon>
        <taxon>Hyphomicrobiales</taxon>
        <taxon>Rhizobiaceae</taxon>
        <taxon>Rhizobium/Agrobacterium group</taxon>
        <taxon>Pseudorhizobium</taxon>
    </lineage>
</organism>
<dbReference type="RefSeq" id="WP_142593644.1">
    <property type="nucleotide sequence ID" value="NZ_CABFWF030000014.1"/>
</dbReference>